<evidence type="ECO:0000313" key="1">
    <source>
        <dbReference type="EMBL" id="CDT74139.1"/>
    </source>
</evidence>
<keyword evidence="2" id="KW-1185">Reference proteome</keyword>
<comment type="caution">
    <text evidence="1">The sequence shown here is derived from an EMBL/GenBank/DDBJ whole genome shotgun (WGS) entry which is preliminary data.</text>
</comment>
<dbReference type="AlphaFoldDB" id="A0AA86X146"/>
<accession>A0AA86X146</accession>
<dbReference type="Proteomes" id="UP000041625">
    <property type="component" value="Unassembled WGS sequence"/>
</dbReference>
<proteinExistence type="predicted"/>
<gene>
    <name evidence="1" type="ORF">VCR31J2_1300120</name>
</gene>
<protein>
    <submittedName>
        <fullName evidence="1">Uncharacterized protein</fullName>
    </submittedName>
</protein>
<dbReference type="EMBL" id="CCKJ01000036">
    <property type="protein sequence ID" value="CDT74139.1"/>
    <property type="molecule type" value="Genomic_DNA"/>
</dbReference>
<evidence type="ECO:0000313" key="2">
    <source>
        <dbReference type="Proteomes" id="UP000041625"/>
    </source>
</evidence>
<organism evidence="1 2">
    <name type="scientific">Vibrio coralliirubri</name>
    <dbReference type="NCBI Taxonomy" id="1516159"/>
    <lineage>
        <taxon>Bacteria</taxon>
        <taxon>Pseudomonadati</taxon>
        <taxon>Pseudomonadota</taxon>
        <taxon>Gammaproteobacteria</taxon>
        <taxon>Vibrionales</taxon>
        <taxon>Vibrionaceae</taxon>
        <taxon>Vibrio</taxon>
    </lineage>
</organism>
<reference evidence="1 2" key="1">
    <citation type="submission" date="2014-06" db="EMBL/GenBank/DDBJ databases">
        <authorList>
            <person name="Le Roux F."/>
        </authorList>
    </citation>
    <scope>NUCLEOTIDE SEQUENCE [LARGE SCALE GENOMIC DNA]</scope>
    <source>
        <strain evidence="1 2">J2-31</strain>
    </source>
</reference>
<name>A0AA86X146_9VIBR</name>
<sequence>MLLTLFSSWEVIWLCGRTNRFKSIRRNDSPDFAHLSVVTSQAHFFPNLSQHLVPDQGELQQGILQLEFSWFYRQELIIKRAKAY</sequence>